<keyword evidence="3" id="KW-1185">Reference proteome</keyword>
<dbReference type="STRING" id="216946.STURO_v1c03750"/>
<dbReference type="RefSeq" id="WP_075048217.1">
    <property type="nucleotide sequence ID" value="NZ_CP012328.1"/>
</dbReference>
<reference evidence="2 3" key="1">
    <citation type="journal article" date="2015" name="Genome Announc.">
        <title>Complete Genome Sequence of Spiroplasma turonicum Strain Tab4cT, a Parasite of a Horse Fly, Haematopota sp. (Diptera: Tabanidae).</title>
        <authorList>
            <person name="Davis R.E."/>
            <person name="Shao J."/>
            <person name="Zhao Y."/>
            <person name="Gasparich G.E."/>
            <person name="Gaynor B.J."/>
            <person name="Donofrio N."/>
        </authorList>
    </citation>
    <scope>NUCLEOTIDE SEQUENCE [LARGE SCALE GENOMIC DNA]</scope>
    <source>
        <strain evidence="2 3">Tab4c</strain>
    </source>
</reference>
<keyword evidence="1" id="KW-1133">Transmembrane helix</keyword>
<name>A0A0K1P5L9_9MOLU</name>
<protein>
    <submittedName>
        <fullName evidence="2">Uncharacterized protein</fullName>
    </submittedName>
</protein>
<evidence type="ECO:0000313" key="2">
    <source>
        <dbReference type="EMBL" id="AKU79621.1"/>
    </source>
</evidence>
<proteinExistence type="predicted"/>
<dbReference type="Proteomes" id="UP000067243">
    <property type="component" value="Chromosome"/>
</dbReference>
<dbReference type="EMBL" id="CP012328">
    <property type="protein sequence ID" value="AKU79621.1"/>
    <property type="molecule type" value="Genomic_DNA"/>
</dbReference>
<organism evidence="2 3">
    <name type="scientific">Spiroplasma turonicum</name>
    <dbReference type="NCBI Taxonomy" id="216946"/>
    <lineage>
        <taxon>Bacteria</taxon>
        <taxon>Bacillati</taxon>
        <taxon>Mycoplasmatota</taxon>
        <taxon>Mollicutes</taxon>
        <taxon>Entomoplasmatales</taxon>
        <taxon>Spiroplasmataceae</taxon>
        <taxon>Spiroplasma</taxon>
    </lineage>
</organism>
<evidence type="ECO:0000313" key="3">
    <source>
        <dbReference type="Proteomes" id="UP000067243"/>
    </source>
</evidence>
<gene>
    <name evidence="2" type="ORF">STURON_00375</name>
</gene>
<evidence type="ECO:0000256" key="1">
    <source>
        <dbReference type="SAM" id="Phobius"/>
    </source>
</evidence>
<dbReference type="AlphaFoldDB" id="A0A0K1P5L9"/>
<feature type="transmembrane region" description="Helical" evidence="1">
    <location>
        <begin position="210"/>
        <end position="231"/>
    </location>
</feature>
<keyword evidence="1" id="KW-0812">Transmembrane</keyword>
<keyword evidence="1" id="KW-0472">Membrane</keyword>
<accession>A0A0K1P5L9</accession>
<dbReference type="KEGG" id="stur:STURON_00375"/>
<dbReference type="OrthoDB" id="389326at2"/>
<sequence>MLGKYNFTKDQYLKFSIFFDEILVSLDTLINIIDKDLKISTVYRKSFNDVYESIKNLTFIDDFIELKDKFMFFYQDINNVLIVENKNRVVDRHLVLKFVEQAAELIRVCDLIAKLSYNNTLNNNDVLDIEECIVTIWNEIHKHLFQVIQYGQNYNKVFTDKSFENIKSLKSTKNLYDWENKIEFVLDELEEYAIIDKDLHDIFIEGTSDYWYLVAELNKILILILLVLTLLKKRKVLRNKKT</sequence>
<dbReference type="PATRIC" id="fig|216946.3.peg.375"/>